<dbReference type="GO" id="GO:0055085">
    <property type="term" value="P:transmembrane transport"/>
    <property type="evidence" value="ECO:0007669"/>
    <property type="project" value="InterPro"/>
</dbReference>
<dbReference type="Gene3D" id="1.10.3720.10">
    <property type="entry name" value="MetI-like"/>
    <property type="match status" value="1"/>
</dbReference>
<gene>
    <name evidence="8" type="ORF">ELQ94_09370</name>
</gene>
<feature type="transmembrane region" description="Helical" evidence="6">
    <location>
        <begin position="136"/>
        <end position="159"/>
    </location>
</feature>
<dbReference type="InterPro" id="IPR051204">
    <property type="entry name" value="ABC_transp_perm/SBD"/>
</dbReference>
<evidence type="ECO:0000256" key="6">
    <source>
        <dbReference type="RuleBase" id="RU363032"/>
    </source>
</evidence>
<comment type="subcellular location">
    <subcellularLocation>
        <location evidence="6">Cell membrane</location>
        <topology evidence="6">Multi-pass membrane protein</topology>
    </subcellularLocation>
    <subcellularLocation>
        <location evidence="1">Membrane</location>
        <topology evidence="1">Multi-pass membrane protein</topology>
    </subcellularLocation>
</comment>
<keyword evidence="5 6" id="KW-0472">Membrane</keyword>
<feature type="transmembrane region" description="Helical" evidence="6">
    <location>
        <begin position="48"/>
        <end position="69"/>
    </location>
</feature>
<keyword evidence="9" id="KW-1185">Reference proteome</keyword>
<evidence type="ECO:0000256" key="1">
    <source>
        <dbReference type="ARBA" id="ARBA00004141"/>
    </source>
</evidence>
<name>A0A433JTL7_9MICO</name>
<keyword evidence="4 6" id="KW-1133">Transmembrane helix</keyword>
<evidence type="ECO:0000313" key="8">
    <source>
        <dbReference type="EMBL" id="RUR01673.1"/>
    </source>
</evidence>
<dbReference type="GO" id="GO:0031460">
    <property type="term" value="P:glycine betaine transport"/>
    <property type="evidence" value="ECO:0007669"/>
    <property type="project" value="TreeGrafter"/>
</dbReference>
<organism evidence="8 9">
    <name type="scientific">Labedella endophytica</name>
    <dbReference type="NCBI Taxonomy" id="1523160"/>
    <lineage>
        <taxon>Bacteria</taxon>
        <taxon>Bacillati</taxon>
        <taxon>Actinomycetota</taxon>
        <taxon>Actinomycetes</taxon>
        <taxon>Micrococcales</taxon>
        <taxon>Microbacteriaceae</taxon>
        <taxon>Labedella</taxon>
    </lineage>
</organism>
<dbReference type="Pfam" id="PF00528">
    <property type="entry name" value="BPD_transp_1"/>
    <property type="match status" value="1"/>
</dbReference>
<dbReference type="GO" id="GO:0005886">
    <property type="term" value="C:plasma membrane"/>
    <property type="evidence" value="ECO:0007669"/>
    <property type="project" value="UniProtKB-SubCell"/>
</dbReference>
<comment type="caution">
    <text evidence="8">The sequence shown here is derived from an EMBL/GenBank/DDBJ whole genome shotgun (WGS) entry which is preliminary data.</text>
</comment>
<evidence type="ECO:0000256" key="5">
    <source>
        <dbReference type="ARBA" id="ARBA00023136"/>
    </source>
</evidence>
<dbReference type="InterPro" id="IPR000515">
    <property type="entry name" value="MetI-like"/>
</dbReference>
<accession>A0A433JTL7</accession>
<feature type="transmembrane region" description="Helical" evidence="6">
    <location>
        <begin position="179"/>
        <end position="200"/>
    </location>
</feature>
<evidence type="ECO:0000256" key="2">
    <source>
        <dbReference type="ARBA" id="ARBA00022448"/>
    </source>
</evidence>
<dbReference type="EMBL" id="RZGZ01000002">
    <property type="protein sequence ID" value="RUR01673.1"/>
    <property type="molecule type" value="Genomic_DNA"/>
</dbReference>
<dbReference type="Proteomes" id="UP000274909">
    <property type="component" value="Unassembled WGS sequence"/>
</dbReference>
<evidence type="ECO:0000259" key="7">
    <source>
        <dbReference type="PROSITE" id="PS50928"/>
    </source>
</evidence>
<dbReference type="OrthoDB" id="3233284at2"/>
<dbReference type="RefSeq" id="WP_127049440.1">
    <property type="nucleotide sequence ID" value="NZ_RZGZ01000002.1"/>
</dbReference>
<dbReference type="InterPro" id="IPR035906">
    <property type="entry name" value="MetI-like_sf"/>
</dbReference>
<comment type="similarity">
    <text evidence="6">Belongs to the binding-protein-dependent transport system permease family.</text>
</comment>
<proteinExistence type="inferred from homology"/>
<keyword evidence="2 6" id="KW-0813">Transport</keyword>
<dbReference type="CDD" id="cd06261">
    <property type="entry name" value="TM_PBP2"/>
    <property type="match status" value="1"/>
</dbReference>
<dbReference type="PANTHER" id="PTHR30177:SF4">
    <property type="entry name" value="OSMOPROTECTANT IMPORT PERMEASE PROTEIN OSMW"/>
    <property type="match status" value="1"/>
</dbReference>
<dbReference type="PROSITE" id="PS50928">
    <property type="entry name" value="ABC_TM1"/>
    <property type="match status" value="1"/>
</dbReference>
<feature type="domain" description="ABC transmembrane type-1" evidence="7">
    <location>
        <begin position="15"/>
        <end position="200"/>
    </location>
</feature>
<reference evidence="8 9" key="1">
    <citation type="submission" date="2018-12" db="EMBL/GenBank/DDBJ databases">
        <authorList>
            <person name="Li F."/>
        </authorList>
    </citation>
    <scope>NUCLEOTIDE SEQUENCE [LARGE SCALE GENOMIC DNA]</scope>
    <source>
        <strain evidence="8 9">EGI 6500705</strain>
    </source>
</reference>
<keyword evidence="3 6" id="KW-0812">Transmembrane</keyword>
<evidence type="ECO:0000313" key="9">
    <source>
        <dbReference type="Proteomes" id="UP000274909"/>
    </source>
</evidence>
<evidence type="ECO:0000256" key="3">
    <source>
        <dbReference type="ARBA" id="ARBA00022692"/>
    </source>
</evidence>
<feature type="transmembrane region" description="Helical" evidence="6">
    <location>
        <begin position="20"/>
        <end position="41"/>
    </location>
</feature>
<feature type="transmembrane region" description="Helical" evidence="6">
    <location>
        <begin position="81"/>
        <end position="100"/>
    </location>
</feature>
<dbReference type="SUPFAM" id="SSF161098">
    <property type="entry name" value="MetI-like"/>
    <property type="match status" value="1"/>
</dbReference>
<protein>
    <submittedName>
        <fullName evidence="8">ABC transporter permease</fullName>
    </submittedName>
</protein>
<sequence length="232" mass="24948">MSWTLANLDLILELTLEHIRLAIIPIIASFVLSIPLGWIAIRNRVTRAIVITSGSLLYTIPSLPLFVILPLIIGSRVLDDINLIVALSIYGVAVMVRSAADGLASVDRVTLDAATAMGFSGWTRFWRVQLPLAGPVLLAGIRVVSVSTIALVSVGVIIGSSNLGDLFRDGKNRQILEEVGVGIIMSLLLALIFDVIIVLIGRVLLPWNRTATSGETERQADPVDPTQLGVRV</sequence>
<evidence type="ECO:0000256" key="4">
    <source>
        <dbReference type="ARBA" id="ARBA00022989"/>
    </source>
</evidence>
<dbReference type="AlphaFoldDB" id="A0A433JTL7"/>
<dbReference type="PANTHER" id="PTHR30177">
    <property type="entry name" value="GLYCINE BETAINE/L-PROLINE TRANSPORT SYSTEM PERMEASE PROTEIN PROW"/>
    <property type="match status" value="1"/>
</dbReference>